<comment type="caution">
    <text evidence="2">The sequence shown here is derived from an EMBL/GenBank/DDBJ whole genome shotgun (WGS) entry which is preliminary data.</text>
</comment>
<keyword evidence="3" id="KW-1185">Reference proteome</keyword>
<evidence type="ECO:0000313" key="3">
    <source>
        <dbReference type="Proteomes" id="UP000605846"/>
    </source>
</evidence>
<evidence type="ECO:0000313" key="2">
    <source>
        <dbReference type="EMBL" id="KAF7727250.1"/>
    </source>
</evidence>
<dbReference type="Proteomes" id="UP000605846">
    <property type="component" value="Unassembled WGS sequence"/>
</dbReference>
<protein>
    <submittedName>
        <fullName evidence="2">Uncharacterized protein</fullName>
    </submittedName>
</protein>
<proteinExistence type="predicted"/>
<dbReference type="EMBL" id="JABAYA010000061">
    <property type="protein sequence ID" value="KAF7727250.1"/>
    <property type="molecule type" value="Genomic_DNA"/>
</dbReference>
<dbReference type="AlphaFoldDB" id="A0A8H7EPJ9"/>
<name>A0A8H7EPJ9_9FUNG</name>
<feature type="region of interest" description="Disordered" evidence="1">
    <location>
        <begin position="1"/>
        <end position="20"/>
    </location>
</feature>
<sequence length="57" mass="6468">MFSLLSRGALQRATQQTVTTAPTSMFMRELSTKPCKTAKLKAKLKAKQKRRRARNSN</sequence>
<accession>A0A8H7EPJ9</accession>
<evidence type="ECO:0000256" key="1">
    <source>
        <dbReference type="SAM" id="MobiDB-lite"/>
    </source>
</evidence>
<reference evidence="2" key="1">
    <citation type="submission" date="2020-01" db="EMBL/GenBank/DDBJ databases">
        <title>Genome Sequencing of Three Apophysomyces-Like Fungal Strains Confirms a Novel Fungal Genus in the Mucoromycota with divergent Burkholderia-like Endosymbiotic Bacteria.</title>
        <authorList>
            <person name="Stajich J.E."/>
            <person name="Macias A.M."/>
            <person name="Carter-House D."/>
            <person name="Lovett B."/>
            <person name="Kasson L.R."/>
            <person name="Berry K."/>
            <person name="Grigoriev I."/>
            <person name="Chang Y."/>
            <person name="Spatafora J."/>
            <person name="Kasson M.T."/>
        </authorList>
    </citation>
    <scope>NUCLEOTIDE SEQUENCE</scope>
    <source>
        <strain evidence="2">NRRL A-21654</strain>
    </source>
</reference>
<organism evidence="2 3">
    <name type="scientific">Apophysomyces ossiformis</name>
    <dbReference type="NCBI Taxonomy" id="679940"/>
    <lineage>
        <taxon>Eukaryota</taxon>
        <taxon>Fungi</taxon>
        <taxon>Fungi incertae sedis</taxon>
        <taxon>Mucoromycota</taxon>
        <taxon>Mucoromycotina</taxon>
        <taxon>Mucoromycetes</taxon>
        <taxon>Mucorales</taxon>
        <taxon>Mucorineae</taxon>
        <taxon>Mucoraceae</taxon>
        <taxon>Apophysomyces</taxon>
    </lineage>
</organism>
<gene>
    <name evidence="2" type="ORF">EC973_007863</name>
</gene>